<accession>A0AAX6DSK0</accession>
<name>A0AAX6DSK0_IRIPA</name>
<keyword evidence="2" id="KW-0675">Receptor</keyword>
<reference evidence="2" key="2">
    <citation type="submission" date="2023-04" db="EMBL/GenBank/DDBJ databases">
        <authorList>
            <person name="Bruccoleri R.E."/>
            <person name="Oakeley E.J."/>
            <person name="Faust A.-M."/>
            <person name="Dessus-Babus S."/>
            <person name="Altorfer M."/>
            <person name="Burckhardt D."/>
            <person name="Oertli M."/>
            <person name="Naumann U."/>
            <person name="Petersen F."/>
            <person name="Wong J."/>
        </authorList>
    </citation>
    <scope>NUCLEOTIDE SEQUENCE</scope>
    <source>
        <strain evidence="2">GSM-AAB239-AS_SAM_17_03QT</strain>
        <tissue evidence="2">Leaf</tissue>
    </source>
</reference>
<feature type="compositionally biased region" description="Pro residues" evidence="1">
    <location>
        <begin position="1"/>
        <end position="11"/>
    </location>
</feature>
<dbReference type="Proteomes" id="UP001140949">
    <property type="component" value="Unassembled WGS sequence"/>
</dbReference>
<feature type="region of interest" description="Disordered" evidence="1">
    <location>
        <begin position="1"/>
        <end position="55"/>
    </location>
</feature>
<dbReference type="AlphaFoldDB" id="A0AAX6DSK0"/>
<keyword evidence="2" id="KW-0418">Kinase</keyword>
<protein>
    <submittedName>
        <fullName evidence="2">Proline-rich receptor-like protein kinase PERK12</fullName>
    </submittedName>
</protein>
<organism evidence="2 3">
    <name type="scientific">Iris pallida</name>
    <name type="common">Sweet iris</name>
    <dbReference type="NCBI Taxonomy" id="29817"/>
    <lineage>
        <taxon>Eukaryota</taxon>
        <taxon>Viridiplantae</taxon>
        <taxon>Streptophyta</taxon>
        <taxon>Embryophyta</taxon>
        <taxon>Tracheophyta</taxon>
        <taxon>Spermatophyta</taxon>
        <taxon>Magnoliopsida</taxon>
        <taxon>Liliopsida</taxon>
        <taxon>Asparagales</taxon>
        <taxon>Iridaceae</taxon>
        <taxon>Iridoideae</taxon>
        <taxon>Irideae</taxon>
        <taxon>Iris</taxon>
    </lineage>
</organism>
<keyword evidence="3" id="KW-1185">Reference proteome</keyword>
<comment type="caution">
    <text evidence="2">The sequence shown here is derived from an EMBL/GenBank/DDBJ whole genome shotgun (WGS) entry which is preliminary data.</text>
</comment>
<gene>
    <name evidence="2" type="ORF">M6B38_229505</name>
</gene>
<evidence type="ECO:0000256" key="1">
    <source>
        <dbReference type="SAM" id="MobiDB-lite"/>
    </source>
</evidence>
<dbReference type="EMBL" id="JANAVB010042030">
    <property type="protein sequence ID" value="KAJ6794780.1"/>
    <property type="molecule type" value="Genomic_DNA"/>
</dbReference>
<sequence>MQPDFSPPPHQSFPDHPQIPLLLLIPPLPSPPYSSSFPTSHHQYPRPPPSNPTVSSTLAVCVAATGTGHHRRSPWLGRRPRAPHSARQCATAHSSSCVRISACARRCPRRRRHSRRGRVPLVWVPSGDPPGPSSPLPARRIGDSCVLHDVPS</sequence>
<evidence type="ECO:0000313" key="2">
    <source>
        <dbReference type="EMBL" id="KAJ6794780.1"/>
    </source>
</evidence>
<dbReference type="GO" id="GO:0016301">
    <property type="term" value="F:kinase activity"/>
    <property type="evidence" value="ECO:0007669"/>
    <property type="project" value="UniProtKB-KW"/>
</dbReference>
<keyword evidence="2" id="KW-0808">Transferase</keyword>
<feature type="region of interest" description="Disordered" evidence="1">
    <location>
        <begin position="110"/>
        <end position="143"/>
    </location>
</feature>
<evidence type="ECO:0000313" key="3">
    <source>
        <dbReference type="Proteomes" id="UP001140949"/>
    </source>
</evidence>
<reference evidence="2" key="1">
    <citation type="journal article" date="2023" name="GigaByte">
        <title>Genome assembly of the bearded iris, Iris pallida Lam.</title>
        <authorList>
            <person name="Bruccoleri R.E."/>
            <person name="Oakeley E.J."/>
            <person name="Faust A.M.E."/>
            <person name="Altorfer M."/>
            <person name="Dessus-Babus S."/>
            <person name="Burckhardt D."/>
            <person name="Oertli M."/>
            <person name="Naumann U."/>
            <person name="Petersen F."/>
            <person name="Wong J."/>
        </authorList>
    </citation>
    <scope>NUCLEOTIDE SEQUENCE</scope>
    <source>
        <strain evidence="2">GSM-AAB239-AS_SAM_17_03QT</strain>
    </source>
</reference>
<proteinExistence type="predicted"/>